<proteinExistence type="predicted"/>
<reference evidence="2 3" key="1">
    <citation type="journal article" date="2003" name="PLoS Biol.">
        <title>The genome sequence of Caenorhabditis briggsae: a platform for comparative genomics.</title>
        <authorList>
            <person name="Stein L.D."/>
            <person name="Bao Z."/>
            <person name="Blasiar D."/>
            <person name="Blumenthal T."/>
            <person name="Brent M.R."/>
            <person name="Chen N."/>
            <person name="Chinwalla A."/>
            <person name="Clarke L."/>
            <person name="Clee C."/>
            <person name="Coghlan A."/>
            <person name="Coulson A."/>
            <person name="D'Eustachio P."/>
            <person name="Fitch D.H."/>
            <person name="Fulton L.A."/>
            <person name="Fulton R.E."/>
            <person name="Griffiths-Jones S."/>
            <person name="Harris T.W."/>
            <person name="Hillier L.W."/>
            <person name="Kamath R."/>
            <person name="Kuwabara P.E."/>
            <person name="Mardis E.R."/>
            <person name="Marra M.A."/>
            <person name="Miner T.L."/>
            <person name="Minx P."/>
            <person name="Mullikin J.C."/>
            <person name="Plumb R.W."/>
            <person name="Rogers J."/>
            <person name="Schein J.E."/>
            <person name="Sohrmann M."/>
            <person name="Spieth J."/>
            <person name="Stajich J.E."/>
            <person name="Wei C."/>
            <person name="Willey D."/>
            <person name="Wilson R.K."/>
            <person name="Durbin R."/>
            <person name="Waterston R.H."/>
        </authorList>
    </citation>
    <scope>NUCLEOTIDE SEQUENCE [LARGE SCALE GENOMIC DNA]</scope>
    <source>
        <strain evidence="2 3">AF16</strain>
    </source>
</reference>
<dbReference type="HOGENOM" id="CLU_984266_0_0_1"/>
<dbReference type="GeneID" id="68918612"/>
<name>B6IL64_CAEBR</name>
<reference evidence="2 3" key="2">
    <citation type="journal article" date="2011" name="PLoS Genet.">
        <title>Caenorhabditis briggsae recombinant inbred line genotypes reveal inter-strain incompatibility and the evolution of recombination.</title>
        <authorList>
            <person name="Ross J.A."/>
            <person name="Koboldt D.C."/>
            <person name="Staisch J.E."/>
            <person name="Chamberlin H.M."/>
            <person name="Gupta B.P."/>
            <person name="Miller R.D."/>
            <person name="Baird S.E."/>
            <person name="Haag E.S."/>
        </authorList>
    </citation>
    <scope>NUCLEOTIDE SEQUENCE [LARGE SCALE GENOMIC DNA]</scope>
    <source>
        <strain evidence="2 3">AF16</strain>
    </source>
</reference>
<organism evidence="2 3">
    <name type="scientific">Caenorhabditis briggsae</name>
    <dbReference type="NCBI Taxonomy" id="6238"/>
    <lineage>
        <taxon>Eukaryota</taxon>
        <taxon>Metazoa</taxon>
        <taxon>Ecdysozoa</taxon>
        <taxon>Nematoda</taxon>
        <taxon>Chromadorea</taxon>
        <taxon>Rhabditida</taxon>
        <taxon>Rhabditina</taxon>
        <taxon>Rhabditomorpha</taxon>
        <taxon>Rhabditoidea</taxon>
        <taxon>Rhabditidae</taxon>
        <taxon>Peloderinae</taxon>
        <taxon>Caenorhabditis</taxon>
    </lineage>
</organism>
<dbReference type="CTD" id="68918612"/>
<keyword evidence="1" id="KW-0732">Signal</keyword>
<dbReference type="Proteomes" id="UP000008549">
    <property type="component" value="Unassembled WGS sequence"/>
</dbReference>
<dbReference type="InParanoid" id="B6IL64"/>
<protein>
    <submittedName>
        <fullName evidence="2">Protein CBG27154</fullName>
    </submittedName>
</protein>
<dbReference type="AlphaFoldDB" id="B6IL64"/>
<dbReference type="KEGG" id="cbr:CBG_27154"/>
<sequence>MFCQSRITFFWLLVLKGRGHPVVGGGGKKQKKKRRVVANRSGWDPLNNCRKRGTPNIHMGPSCGPNECRVGAADKKRKEAGLEEKEITLEGIRSSPVCINMCIHKSTKWKKIYEKHMKTLSKTMTKCKTKTRRRSKRREDWLNDGDGCGDGDGDGMMWKLDTAAFSETQKALERTVGARKRCRVGVAHIRSIEGREDPGGDENSALCTTDAGGCPLRTLHYFEKKKKRERKRRSRTLQMLLVWWFMILQRVQQVFFQKKKEDGSERRENTQPAGPVLFCPPIF</sequence>
<evidence type="ECO:0000256" key="1">
    <source>
        <dbReference type="SAM" id="SignalP"/>
    </source>
</evidence>
<gene>
    <name evidence="2" type="ORF">CBG27154</name>
    <name evidence="2" type="ORF">CBG_27154</name>
</gene>
<accession>B6IL64</accession>
<evidence type="ECO:0000313" key="3">
    <source>
        <dbReference type="Proteomes" id="UP000008549"/>
    </source>
</evidence>
<dbReference type="RefSeq" id="XP_045100176.1">
    <property type="nucleotide sequence ID" value="XM_045237856.1"/>
</dbReference>
<evidence type="ECO:0000313" key="2">
    <source>
        <dbReference type="EMBL" id="CAS00617.1"/>
    </source>
</evidence>
<dbReference type="EMBL" id="HE601047">
    <property type="protein sequence ID" value="CAS00617.1"/>
    <property type="molecule type" value="Genomic_DNA"/>
</dbReference>
<keyword evidence="3" id="KW-1185">Reference proteome</keyword>
<feature type="chain" id="PRO_5002844218" evidence="1">
    <location>
        <begin position="20"/>
        <end position="283"/>
    </location>
</feature>
<feature type="signal peptide" evidence="1">
    <location>
        <begin position="1"/>
        <end position="19"/>
    </location>
</feature>